<protein>
    <submittedName>
        <fullName evidence="1">Uncharacterized protein</fullName>
    </submittedName>
</protein>
<dbReference type="OrthoDB" id="9786534at2"/>
<keyword evidence="2" id="KW-1185">Reference proteome</keyword>
<accession>A0A1H8E8R8</accession>
<proteinExistence type="predicted"/>
<dbReference type="AlphaFoldDB" id="A0A1H8E8R8"/>
<dbReference type="STRING" id="573321.SAMN04488505_108221"/>
<dbReference type="Proteomes" id="UP000198984">
    <property type="component" value="Unassembled WGS sequence"/>
</dbReference>
<organism evidence="1 2">
    <name type="scientific">Chitinophaga rupis</name>
    <dbReference type="NCBI Taxonomy" id="573321"/>
    <lineage>
        <taxon>Bacteria</taxon>
        <taxon>Pseudomonadati</taxon>
        <taxon>Bacteroidota</taxon>
        <taxon>Chitinophagia</taxon>
        <taxon>Chitinophagales</taxon>
        <taxon>Chitinophagaceae</taxon>
        <taxon>Chitinophaga</taxon>
    </lineage>
</organism>
<dbReference type="EMBL" id="FOBB01000008">
    <property type="protein sequence ID" value="SEN15895.1"/>
    <property type="molecule type" value="Genomic_DNA"/>
</dbReference>
<evidence type="ECO:0000313" key="2">
    <source>
        <dbReference type="Proteomes" id="UP000198984"/>
    </source>
</evidence>
<dbReference type="RefSeq" id="WP_089918936.1">
    <property type="nucleotide sequence ID" value="NZ_FOBB01000008.1"/>
</dbReference>
<dbReference type="Pfam" id="PF20181">
    <property type="entry name" value="DUF6544"/>
    <property type="match status" value="1"/>
</dbReference>
<evidence type="ECO:0000313" key="1">
    <source>
        <dbReference type="EMBL" id="SEN15895.1"/>
    </source>
</evidence>
<reference evidence="1 2" key="1">
    <citation type="submission" date="2016-10" db="EMBL/GenBank/DDBJ databases">
        <authorList>
            <person name="de Groot N.N."/>
        </authorList>
    </citation>
    <scope>NUCLEOTIDE SEQUENCE [LARGE SCALE GENOMIC DNA]</scope>
    <source>
        <strain evidence="1 2">DSM 21039</strain>
    </source>
</reference>
<name>A0A1H8E8R8_9BACT</name>
<gene>
    <name evidence="1" type="ORF">SAMN04488505_108221</name>
</gene>
<dbReference type="InterPro" id="IPR046674">
    <property type="entry name" value="DUF6544"/>
</dbReference>
<sequence length="264" mass="30593">MFTEYNLKKRYLTEVKAEIASCKAEGRELITEYDIVHLPPPVRKFFSVCGYIGKEKMAYSFTEWKDVYLRTAPGKKWMSLDCYQFNAVRVPSRIVYMKSLLAGIFPFEARDKYQNGHGNMLIRLLKLFTVANAKGEEMDISALVTVLSETFLTPAYALQPYLEWRPVDEYSASAQIQHHGKTAEGQFYFNDAGEFVRFETNDRYKTVGNKYEKCKWVVTAGNYIERNGVRFPTQASAAWHDKNGMFEYFKGRIENILYNTPEGD</sequence>